<name>A0A6J8A0C0_MYTCO</name>
<keyword evidence="3" id="KW-1185">Reference proteome</keyword>
<reference evidence="2 3" key="1">
    <citation type="submission" date="2020-06" db="EMBL/GenBank/DDBJ databases">
        <authorList>
            <person name="Li R."/>
            <person name="Bekaert M."/>
        </authorList>
    </citation>
    <scope>NUCLEOTIDE SEQUENCE [LARGE SCALE GENOMIC DNA]</scope>
    <source>
        <strain evidence="3">wild</strain>
    </source>
</reference>
<evidence type="ECO:0000313" key="3">
    <source>
        <dbReference type="Proteomes" id="UP000507470"/>
    </source>
</evidence>
<feature type="compositionally biased region" description="Low complexity" evidence="1">
    <location>
        <begin position="116"/>
        <end position="133"/>
    </location>
</feature>
<protein>
    <submittedName>
        <fullName evidence="2">Uncharacterized protein</fullName>
    </submittedName>
</protein>
<accession>A0A6J8A0C0</accession>
<dbReference type="Proteomes" id="UP000507470">
    <property type="component" value="Unassembled WGS sequence"/>
</dbReference>
<dbReference type="AlphaFoldDB" id="A0A6J8A0C0"/>
<gene>
    <name evidence="2" type="ORF">MCOR_1893</name>
</gene>
<organism evidence="2 3">
    <name type="scientific">Mytilus coruscus</name>
    <name type="common">Sea mussel</name>
    <dbReference type="NCBI Taxonomy" id="42192"/>
    <lineage>
        <taxon>Eukaryota</taxon>
        <taxon>Metazoa</taxon>
        <taxon>Spiralia</taxon>
        <taxon>Lophotrochozoa</taxon>
        <taxon>Mollusca</taxon>
        <taxon>Bivalvia</taxon>
        <taxon>Autobranchia</taxon>
        <taxon>Pteriomorphia</taxon>
        <taxon>Mytilida</taxon>
        <taxon>Mytiloidea</taxon>
        <taxon>Mytilidae</taxon>
        <taxon>Mytilinae</taxon>
        <taxon>Mytilus</taxon>
    </lineage>
</organism>
<feature type="compositionally biased region" description="Polar residues" evidence="1">
    <location>
        <begin position="151"/>
        <end position="161"/>
    </location>
</feature>
<evidence type="ECO:0000313" key="2">
    <source>
        <dbReference type="EMBL" id="CAC5358796.1"/>
    </source>
</evidence>
<proteinExistence type="predicted"/>
<dbReference type="EMBL" id="CACVKT020000400">
    <property type="protein sequence ID" value="CAC5358796.1"/>
    <property type="molecule type" value="Genomic_DNA"/>
</dbReference>
<feature type="region of interest" description="Disordered" evidence="1">
    <location>
        <begin position="1"/>
        <end position="161"/>
    </location>
</feature>
<sequence>MSNRILKWLTDKSEHQPKRKIRPFVIASRGSSPLRSLERRDNRRLSRSPVRRRRDEPVPSVRSIVTKLVAPISTGQASSGSPGRDGLDIRIVHSQSPRAVAATGQYSTAATVRARSGSNSSSSSSSGSSSDSSELSMHAEEGGVSPRQMYQGWSRQNQTYL</sequence>
<evidence type="ECO:0000256" key="1">
    <source>
        <dbReference type="SAM" id="MobiDB-lite"/>
    </source>
</evidence>